<gene>
    <name evidence="3" type="ORF">FBF83_15995</name>
</gene>
<dbReference type="InterPro" id="IPR036938">
    <property type="entry name" value="PAP2/HPO_sf"/>
</dbReference>
<feature type="transmembrane region" description="Helical" evidence="1">
    <location>
        <begin position="107"/>
        <end position="129"/>
    </location>
</feature>
<proteinExistence type="predicted"/>
<dbReference type="Pfam" id="PF01569">
    <property type="entry name" value="PAP2"/>
    <property type="match status" value="1"/>
</dbReference>
<evidence type="ECO:0000259" key="2">
    <source>
        <dbReference type="SMART" id="SM00014"/>
    </source>
</evidence>
<accession>A0A4U1MD94</accession>
<dbReference type="CDD" id="cd03392">
    <property type="entry name" value="PAP2_like_2"/>
    <property type="match status" value="1"/>
</dbReference>
<feature type="transmembrane region" description="Helical" evidence="1">
    <location>
        <begin position="83"/>
        <end position="100"/>
    </location>
</feature>
<dbReference type="RefSeq" id="WP_136948149.1">
    <property type="nucleotide sequence ID" value="NZ_SWFM01000005.1"/>
</dbReference>
<dbReference type="PANTHER" id="PTHR14969">
    <property type="entry name" value="SPHINGOSINE-1-PHOSPHATE PHOSPHOHYDROLASE"/>
    <property type="match status" value="1"/>
</dbReference>
<dbReference type="PANTHER" id="PTHR14969:SF13">
    <property type="entry name" value="AT30094P"/>
    <property type="match status" value="1"/>
</dbReference>
<feature type="transmembrane region" description="Helical" evidence="1">
    <location>
        <begin position="209"/>
        <end position="229"/>
    </location>
</feature>
<keyword evidence="1" id="KW-0472">Membrane</keyword>
<dbReference type="SMART" id="SM00014">
    <property type="entry name" value="acidPPc"/>
    <property type="match status" value="1"/>
</dbReference>
<feature type="domain" description="Phosphatidic acid phosphatase type 2/haloperoxidase" evidence="2">
    <location>
        <begin position="108"/>
        <end position="220"/>
    </location>
</feature>
<dbReference type="Gene3D" id="1.20.144.10">
    <property type="entry name" value="Phosphatidic acid phosphatase type 2/haloperoxidase"/>
    <property type="match status" value="2"/>
</dbReference>
<dbReference type="SUPFAM" id="SSF48317">
    <property type="entry name" value="Acid phosphatase/Vanadium-dependent haloperoxidase"/>
    <property type="match status" value="1"/>
</dbReference>
<comment type="caution">
    <text evidence="3">The sequence shown here is derived from an EMBL/GenBank/DDBJ whole genome shotgun (WGS) entry which is preliminary data.</text>
</comment>
<dbReference type="Proteomes" id="UP000310541">
    <property type="component" value="Unassembled WGS sequence"/>
</dbReference>
<evidence type="ECO:0000313" key="3">
    <source>
        <dbReference type="EMBL" id="TKD68703.1"/>
    </source>
</evidence>
<feature type="transmembrane region" description="Helical" evidence="1">
    <location>
        <begin position="20"/>
        <end position="40"/>
    </location>
</feature>
<dbReference type="OrthoDB" id="9789113at2"/>
<feature type="transmembrane region" description="Helical" evidence="1">
    <location>
        <begin position="179"/>
        <end position="197"/>
    </location>
</feature>
<dbReference type="AlphaFoldDB" id="A0A4U1MD94"/>
<dbReference type="EMBL" id="SWFM01000005">
    <property type="protein sequence ID" value="TKD68703.1"/>
    <property type="molecule type" value="Genomic_DNA"/>
</dbReference>
<sequence>MNKNEFFSSFPGVLKQKKVWYPLVLNAFGLLVAIIAIMLFSELAEEILEKETLQFDHTIISAVDLIRSDWMLNAMGVITELGAVWWITVVSILTIVILWFRKKDVWSIIFFLVAVIAGGFLTSVLKHFFARSRPTVDAAYDAVGYSFPSGHAMGSFILYGFIGYLIIRSQRGRTTKWISGLLVGLFILLIGFSRIYLGVHYPSDVLAGYAAGTLWLFVCIFSLEWVMWIKRSSVSFNSFRKMFSSKDS</sequence>
<protein>
    <submittedName>
        <fullName evidence="3">Phosphatase PAP2 family protein</fullName>
    </submittedName>
</protein>
<evidence type="ECO:0000256" key="1">
    <source>
        <dbReference type="SAM" id="Phobius"/>
    </source>
</evidence>
<evidence type="ECO:0000313" key="4">
    <source>
        <dbReference type="Proteomes" id="UP000310541"/>
    </source>
</evidence>
<keyword evidence="1" id="KW-0812">Transmembrane</keyword>
<keyword evidence="1" id="KW-1133">Transmembrane helix</keyword>
<feature type="transmembrane region" description="Helical" evidence="1">
    <location>
        <begin position="149"/>
        <end position="167"/>
    </location>
</feature>
<organism evidence="3 4">
    <name type="scientific">Guptibacillus hwajinpoensis</name>
    <dbReference type="NCBI Taxonomy" id="208199"/>
    <lineage>
        <taxon>Bacteria</taxon>
        <taxon>Bacillati</taxon>
        <taxon>Bacillota</taxon>
        <taxon>Bacilli</taxon>
        <taxon>Bacillales</taxon>
        <taxon>Guptibacillaceae</taxon>
        <taxon>Guptibacillus</taxon>
    </lineage>
</organism>
<name>A0A4U1MD94_9BACL</name>
<reference evidence="3 4" key="1">
    <citation type="submission" date="2019-04" db="EMBL/GenBank/DDBJ databases">
        <title>Genome sequence of Bacillus hwajinpoensis strain Y2.</title>
        <authorList>
            <person name="Fair J.L."/>
            <person name="Maclea K.S."/>
        </authorList>
    </citation>
    <scope>NUCLEOTIDE SEQUENCE [LARGE SCALE GENOMIC DNA]</scope>
    <source>
        <strain evidence="3 4">Y2</strain>
    </source>
</reference>
<dbReference type="InterPro" id="IPR000326">
    <property type="entry name" value="PAP2/HPO"/>
</dbReference>